<feature type="region of interest" description="Disordered" evidence="1">
    <location>
        <begin position="51"/>
        <end position="103"/>
    </location>
</feature>
<proteinExistence type="predicted"/>
<dbReference type="EMBL" id="GEDG01011549">
    <property type="protein sequence ID" value="JAP27083.1"/>
    <property type="molecule type" value="Transcribed_RNA"/>
</dbReference>
<protein>
    <submittedName>
        <fullName evidence="2">Putative ovule protein</fullName>
    </submittedName>
</protein>
<evidence type="ECO:0000256" key="1">
    <source>
        <dbReference type="SAM" id="MobiDB-lite"/>
    </source>
</evidence>
<organism evidence="2">
    <name type="scientific">Solanum chacoense</name>
    <name type="common">Chaco potato</name>
    <dbReference type="NCBI Taxonomy" id="4108"/>
    <lineage>
        <taxon>Eukaryota</taxon>
        <taxon>Viridiplantae</taxon>
        <taxon>Streptophyta</taxon>
        <taxon>Embryophyta</taxon>
        <taxon>Tracheophyta</taxon>
        <taxon>Spermatophyta</taxon>
        <taxon>Magnoliopsida</taxon>
        <taxon>eudicotyledons</taxon>
        <taxon>Gunneridae</taxon>
        <taxon>Pentapetalae</taxon>
        <taxon>asterids</taxon>
        <taxon>lamiids</taxon>
        <taxon>Solanales</taxon>
        <taxon>Solanaceae</taxon>
        <taxon>Solanoideae</taxon>
        <taxon>Solaneae</taxon>
        <taxon>Solanum</taxon>
    </lineage>
</organism>
<dbReference type="AlphaFoldDB" id="A0A0V0I5H0"/>
<name>A0A0V0I5H0_SOLCH</name>
<reference evidence="2" key="1">
    <citation type="submission" date="2015-12" db="EMBL/GenBank/DDBJ databases">
        <title>Gene expression during late stages of embryo sac development: a critical building block for successful pollen-pistil interactions.</title>
        <authorList>
            <person name="Liu Y."/>
            <person name="Joly V."/>
            <person name="Sabar M."/>
            <person name="Matton D.P."/>
        </authorList>
    </citation>
    <scope>NUCLEOTIDE SEQUENCE</scope>
</reference>
<sequence>MKTYSTAACERSTLILGKKELEKYWKYICGIEKNFLQEDIQELQMQLNSKRKSFGHSSIRSNQSNHDMKSTSKNLGSDKPASSRSTYHSVTNNTKIDYSTSSG</sequence>
<accession>A0A0V0I5H0</accession>
<feature type="compositionally biased region" description="Polar residues" evidence="1">
    <location>
        <begin position="55"/>
        <end position="103"/>
    </location>
</feature>
<evidence type="ECO:0000313" key="2">
    <source>
        <dbReference type="EMBL" id="JAP27083.1"/>
    </source>
</evidence>